<evidence type="ECO:0000313" key="7">
    <source>
        <dbReference type="Proteomes" id="UP000228934"/>
    </source>
</evidence>
<reference evidence="7" key="1">
    <citation type="journal article" date="2017" name="Nat. Commun.">
        <title>The North American bullfrog draft genome provides insight into hormonal regulation of long noncoding RNA.</title>
        <authorList>
            <person name="Hammond S.A."/>
            <person name="Warren R.L."/>
            <person name="Vandervalk B.P."/>
            <person name="Kucuk E."/>
            <person name="Khan H."/>
            <person name="Gibb E.A."/>
            <person name="Pandoh P."/>
            <person name="Kirk H."/>
            <person name="Zhao Y."/>
            <person name="Jones M."/>
            <person name="Mungall A.J."/>
            <person name="Coope R."/>
            <person name="Pleasance S."/>
            <person name="Moore R.A."/>
            <person name="Holt R.A."/>
            <person name="Round J.M."/>
            <person name="Ohora S."/>
            <person name="Walle B.V."/>
            <person name="Veldhoen N."/>
            <person name="Helbing C.C."/>
            <person name="Birol I."/>
        </authorList>
    </citation>
    <scope>NUCLEOTIDE SEQUENCE [LARGE SCALE GENOMIC DNA]</scope>
</reference>
<name>A0A2G9SAY3_AQUCT</name>
<comment type="similarity">
    <text evidence="2">Belongs to the CYRI family.</text>
</comment>
<dbReference type="Proteomes" id="UP000228934">
    <property type="component" value="Unassembled WGS sequence"/>
</dbReference>
<dbReference type="GO" id="GO:0030833">
    <property type="term" value="P:regulation of actin filament polymerization"/>
    <property type="evidence" value="ECO:0007669"/>
    <property type="project" value="InterPro"/>
</dbReference>
<keyword evidence="7" id="KW-1185">Reference proteome</keyword>
<dbReference type="InterPro" id="IPR009828">
    <property type="entry name" value="CYRIA/CYRIB_Rac1-bd"/>
</dbReference>
<dbReference type="GO" id="GO:0031267">
    <property type="term" value="F:small GTPase binding"/>
    <property type="evidence" value="ECO:0007669"/>
    <property type="project" value="InterPro"/>
</dbReference>
<organism evidence="6 7">
    <name type="scientific">Aquarana catesbeiana</name>
    <name type="common">American bullfrog</name>
    <name type="synonym">Rana catesbeiana</name>
    <dbReference type="NCBI Taxonomy" id="8400"/>
    <lineage>
        <taxon>Eukaryota</taxon>
        <taxon>Metazoa</taxon>
        <taxon>Chordata</taxon>
        <taxon>Craniata</taxon>
        <taxon>Vertebrata</taxon>
        <taxon>Euteleostomi</taxon>
        <taxon>Amphibia</taxon>
        <taxon>Batrachia</taxon>
        <taxon>Anura</taxon>
        <taxon>Neobatrachia</taxon>
        <taxon>Ranoidea</taxon>
        <taxon>Ranidae</taxon>
        <taxon>Aquarana</taxon>
    </lineage>
</organism>
<proteinExistence type="inferred from homology"/>
<dbReference type="InterPro" id="IPR039789">
    <property type="entry name" value="CYRI"/>
</dbReference>
<dbReference type="GO" id="GO:0016020">
    <property type="term" value="C:membrane"/>
    <property type="evidence" value="ECO:0007669"/>
    <property type="project" value="UniProtKB-SubCell"/>
</dbReference>
<dbReference type="Pfam" id="PF07159">
    <property type="entry name" value="CYRIA-B_Rac1-bd"/>
    <property type="match status" value="1"/>
</dbReference>
<evidence type="ECO:0000256" key="1">
    <source>
        <dbReference type="ARBA" id="ARBA00004635"/>
    </source>
</evidence>
<protein>
    <recommendedName>
        <fullName evidence="5">CYRIA/CYRIB Rac1 binding domain-containing protein</fullName>
    </recommendedName>
</protein>
<evidence type="ECO:0000313" key="6">
    <source>
        <dbReference type="EMBL" id="PIO37277.1"/>
    </source>
</evidence>
<evidence type="ECO:0000259" key="5">
    <source>
        <dbReference type="Pfam" id="PF07159"/>
    </source>
</evidence>
<keyword evidence="4" id="KW-0449">Lipoprotein</keyword>
<evidence type="ECO:0000256" key="4">
    <source>
        <dbReference type="ARBA" id="ARBA00023288"/>
    </source>
</evidence>
<dbReference type="PANTHER" id="PTHR12422">
    <property type="entry name" value="GH09096P"/>
    <property type="match status" value="1"/>
</dbReference>
<gene>
    <name evidence="6" type="ORF">AB205_0023460</name>
</gene>
<evidence type="ECO:0000256" key="3">
    <source>
        <dbReference type="ARBA" id="ARBA00023136"/>
    </source>
</evidence>
<dbReference type="OrthoDB" id="60973at2759"/>
<keyword evidence="3" id="KW-0472">Membrane</keyword>
<feature type="domain" description="CYRIA/CYRIB Rac1 binding" evidence="5">
    <location>
        <begin position="38"/>
        <end position="77"/>
    </location>
</feature>
<accession>A0A2G9SAY3</accession>
<dbReference type="EMBL" id="KV925711">
    <property type="protein sequence ID" value="PIO37277.1"/>
    <property type="molecule type" value="Genomic_DNA"/>
</dbReference>
<evidence type="ECO:0000256" key="2">
    <source>
        <dbReference type="ARBA" id="ARBA00005778"/>
    </source>
</evidence>
<comment type="subcellular location">
    <subcellularLocation>
        <location evidence="1">Membrane</location>
        <topology evidence="1">Lipid-anchor</topology>
    </subcellularLocation>
</comment>
<dbReference type="AlphaFoldDB" id="A0A2G9SAY3"/>
<sequence>MGEAAVISEGKRTRKMLQDACRSLSLCPMIPNVPANWMKGCIKVLKDQPSTSTEGLLNALRYTTRHLNDDTTSKQIRALLQ</sequence>